<sequence>MGWHQVSIIARLIPHGSTTGKPYYRCIAAYRHQCLFEIPPLAAPRFLTLIKNEDNAEIIRDELRRAQYKYGHRRKRPLMPTMPCPYTLHLLVQAWNMDLGSAEDAYVSDVSNDSTLDPNLGRFDKDNNEGISIIDVTDPSDPGYCFVYRPGGEPMDMKGYIAEYFGMSDMQKLAESGKTEPTTRIAVSAVKAVSDLEGMRVLTSDALAEAWPDVYNIGDPSPEPHSTESAELQKQIVPSLVDLTLSPAVDNALASNDIEQLEYLLMIPGKSELVKKFLMTKNPLPDSGTALLTNIITHEFESTSRVILDLSGYTYLSSDQVVHIVNALADTLPDRILSLKLSGNQNISTMTVVEVLKAFPQLLRLVLLNTSITKNQLLELVSTSPNLFFNLHDLVHPAFL</sequence>
<dbReference type="EMBL" id="ML179115">
    <property type="protein sequence ID" value="THU99699.1"/>
    <property type="molecule type" value="Genomic_DNA"/>
</dbReference>
<keyword evidence="2" id="KW-1185">Reference proteome</keyword>
<dbReference type="AlphaFoldDB" id="A0A4S8MBA9"/>
<protein>
    <recommendedName>
        <fullName evidence="3">RNI-like protein</fullName>
    </recommendedName>
</protein>
<dbReference type="Proteomes" id="UP000297245">
    <property type="component" value="Unassembled WGS sequence"/>
</dbReference>
<dbReference type="OrthoDB" id="3515175at2759"/>
<proteinExistence type="predicted"/>
<reference evidence="1 2" key="1">
    <citation type="journal article" date="2019" name="Nat. Ecol. Evol.">
        <title>Megaphylogeny resolves global patterns of mushroom evolution.</title>
        <authorList>
            <person name="Varga T."/>
            <person name="Krizsan K."/>
            <person name="Foldi C."/>
            <person name="Dima B."/>
            <person name="Sanchez-Garcia M."/>
            <person name="Sanchez-Ramirez S."/>
            <person name="Szollosi G.J."/>
            <person name="Szarkandi J.G."/>
            <person name="Papp V."/>
            <person name="Albert L."/>
            <person name="Andreopoulos W."/>
            <person name="Angelini C."/>
            <person name="Antonin V."/>
            <person name="Barry K.W."/>
            <person name="Bougher N.L."/>
            <person name="Buchanan P."/>
            <person name="Buyck B."/>
            <person name="Bense V."/>
            <person name="Catcheside P."/>
            <person name="Chovatia M."/>
            <person name="Cooper J."/>
            <person name="Damon W."/>
            <person name="Desjardin D."/>
            <person name="Finy P."/>
            <person name="Geml J."/>
            <person name="Haridas S."/>
            <person name="Hughes K."/>
            <person name="Justo A."/>
            <person name="Karasinski D."/>
            <person name="Kautmanova I."/>
            <person name="Kiss B."/>
            <person name="Kocsube S."/>
            <person name="Kotiranta H."/>
            <person name="LaButti K.M."/>
            <person name="Lechner B.E."/>
            <person name="Liimatainen K."/>
            <person name="Lipzen A."/>
            <person name="Lukacs Z."/>
            <person name="Mihaltcheva S."/>
            <person name="Morgado L.N."/>
            <person name="Niskanen T."/>
            <person name="Noordeloos M.E."/>
            <person name="Ohm R.A."/>
            <person name="Ortiz-Santana B."/>
            <person name="Ovrebo C."/>
            <person name="Racz N."/>
            <person name="Riley R."/>
            <person name="Savchenko A."/>
            <person name="Shiryaev A."/>
            <person name="Soop K."/>
            <person name="Spirin V."/>
            <person name="Szebenyi C."/>
            <person name="Tomsovsky M."/>
            <person name="Tulloss R.E."/>
            <person name="Uehling J."/>
            <person name="Grigoriev I.V."/>
            <person name="Vagvolgyi C."/>
            <person name="Papp T."/>
            <person name="Martin F.M."/>
            <person name="Miettinen O."/>
            <person name="Hibbett D.S."/>
            <person name="Nagy L.G."/>
        </authorList>
    </citation>
    <scope>NUCLEOTIDE SEQUENCE [LARGE SCALE GENOMIC DNA]</scope>
    <source>
        <strain evidence="1 2">CBS 962.96</strain>
    </source>
</reference>
<organism evidence="1 2">
    <name type="scientific">Dendrothele bispora (strain CBS 962.96)</name>
    <dbReference type="NCBI Taxonomy" id="1314807"/>
    <lineage>
        <taxon>Eukaryota</taxon>
        <taxon>Fungi</taxon>
        <taxon>Dikarya</taxon>
        <taxon>Basidiomycota</taxon>
        <taxon>Agaricomycotina</taxon>
        <taxon>Agaricomycetes</taxon>
        <taxon>Agaricomycetidae</taxon>
        <taxon>Agaricales</taxon>
        <taxon>Agaricales incertae sedis</taxon>
        <taxon>Dendrothele</taxon>
    </lineage>
</organism>
<evidence type="ECO:0000313" key="2">
    <source>
        <dbReference type="Proteomes" id="UP000297245"/>
    </source>
</evidence>
<feature type="non-terminal residue" evidence="1">
    <location>
        <position position="400"/>
    </location>
</feature>
<name>A0A4S8MBA9_DENBC</name>
<evidence type="ECO:0000313" key="1">
    <source>
        <dbReference type="EMBL" id="THU99699.1"/>
    </source>
</evidence>
<evidence type="ECO:0008006" key="3">
    <source>
        <dbReference type="Google" id="ProtNLM"/>
    </source>
</evidence>
<dbReference type="SUPFAM" id="SSF52047">
    <property type="entry name" value="RNI-like"/>
    <property type="match status" value="1"/>
</dbReference>
<accession>A0A4S8MBA9</accession>
<gene>
    <name evidence="1" type="ORF">K435DRAFT_658482</name>
</gene>